<dbReference type="KEGG" id="mind:mvi_10680"/>
<feature type="coiled-coil region" evidence="1">
    <location>
        <begin position="44"/>
        <end position="78"/>
    </location>
</feature>
<keyword evidence="1" id="KW-0175">Coiled coil</keyword>
<evidence type="ECO:0000256" key="2">
    <source>
        <dbReference type="SAM" id="MobiDB-lite"/>
    </source>
</evidence>
<reference evidence="3" key="1">
    <citation type="submission" date="2020-11" db="EMBL/GenBank/DDBJ databases">
        <title>Complete genome sequence of a novel pathogenic Methylobacterium strain isolated from rice in Vietnam.</title>
        <authorList>
            <person name="Lai K."/>
            <person name="Okazaki S."/>
            <person name="Higashi K."/>
            <person name="Mori H."/>
            <person name="Toyoda A."/>
            <person name="Kurokawa K."/>
        </authorList>
    </citation>
    <scope>NUCLEOTIDE SEQUENCE</scope>
    <source>
        <strain evidence="3">VL1</strain>
    </source>
</reference>
<evidence type="ECO:0000256" key="1">
    <source>
        <dbReference type="SAM" id="Coils"/>
    </source>
</evidence>
<accession>A0A8H9C2X0</accession>
<proteinExistence type="predicted"/>
<evidence type="ECO:0000313" key="3">
    <source>
        <dbReference type="EMBL" id="BCM82607.1"/>
    </source>
</evidence>
<protein>
    <submittedName>
        <fullName evidence="3">Uncharacterized protein</fullName>
    </submittedName>
</protein>
<sequence length="120" mass="13620">MKPGMGTRTEMERGRKGQENDQGLRETGPDVEALRRLEALQPAYERLRADRIRAESDVERLTAELAAARAQAREELGTDDEAEIRRMIEEARAENARRVEDFAQALRAVQDRLSALDTAR</sequence>
<dbReference type="EMBL" id="AP024145">
    <property type="protein sequence ID" value="BCM82607.1"/>
    <property type="molecule type" value="Genomic_DNA"/>
</dbReference>
<feature type="compositionally biased region" description="Basic and acidic residues" evidence="2">
    <location>
        <begin position="9"/>
        <end position="28"/>
    </location>
</feature>
<name>A0A8H9C2X0_9HYPH</name>
<organism evidence="3 4">
    <name type="scientific">Methylobacterium indicum</name>
    <dbReference type="NCBI Taxonomy" id="1775910"/>
    <lineage>
        <taxon>Bacteria</taxon>
        <taxon>Pseudomonadati</taxon>
        <taxon>Pseudomonadota</taxon>
        <taxon>Alphaproteobacteria</taxon>
        <taxon>Hyphomicrobiales</taxon>
        <taxon>Methylobacteriaceae</taxon>
        <taxon>Methylobacterium</taxon>
    </lineage>
</organism>
<dbReference type="Proteomes" id="UP000663508">
    <property type="component" value="Chromosome"/>
</dbReference>
<gene>
    <name evidence="3" type="ORF">mvi_10680</name>
</gene>
<evidence type="ECO:0000313" key="4">
    <source>
        <dbReference type="Proteomes" id="UP000663508"/>
    </source>
</evidence>
<feature type="region of interest" description="Disordered" evidence="2">
    <location>
        <begin position="1"/>
        <end position="28"/>
    </location>
</feature>
<dbReference type="AlphaFoldDB" id="A0A8H9C2X0"/>